<evidence type="ECO:0000256" key="5">
    <source>
        <dbReference type="ARBA" id="ARBA00022801"/>
    </source>
</evidence>
<keyword evidence="2" id="KW-0719">Serine esterase</keyword>
<proteinExistence type="inferred from homology"/>
<protein>
    <submittedName>
        <fullName evidence="9">Tannase/feruloyl esterase family alpha/beta hydrolase</fullName>
    </submittedName>
</protein>
<keyword evidence="6" id="KW-0106">Calcium</keyword>
<feature type="region of interest" description="Disordered" evidence="8">
    <location>
        <begin position="517"/>
        <end position="539"/>
    </location>
</feature>
<evidence type="ECO:0000313" key="9">
    <source>
        <dbReference type="EMBL" id="ROZ63607.1"/>
    </source>
</evidence>
<dbReference type="Pfam" id="PF07519">
    <property type="entry name" value="Tannase"/>
    <property type="match status" value="1"/>
</dbReference>
<gene>
    <name evidence="9" type="ORF">EDL96_06235</name>
</gene>
<accession>A0A3N3ZTW0</accession>
<keyword evidence="3" id="KW-0479">Metal-binding</keyword>
<evidence type="ECO:0000256" key="2">
    <source>
        <dbReference type="ARBA" id="ARBA00022487"/>
    </source>
</evidence>
<dbReference type="SUPFAM" id="SSF53474">
    <property type="entry name" value="alpha/beta-Hydrolases"/>
    <property type="match status" value="1"/>
</dbReference>
<dbReference type="PANTHER" id="PTHR33938">
    <property type="entry name" value="FERULOYL ESTERASE B-RELATED"/>
    <property type="match status" value="1"/>
</dbReference>
<evidence type="ECO:0000256" key="6">
    <source>
        <dbReference type="ARBA" id="ARBA00022837"/>
    </source>
</evidence>
<organism evidence="9 10">
    <name type="scientific">Kocuria soli</name>
    <dbReference type="NCBI Taxonomy" id="2485125"/>
    <lineage>
        <taxon>Bacteria</taxon>
        <taxon>Bacillati</taxon>
        <taxon>Actinomycetota</taxon>
        <taxon>Actinomycetes</taxon>
        <taxon>Micrococcales</taxon>
        <taxon>Micrococcaceae</taxon>
        <taxon>Kocuria</taxon>
    </lineage>
</organism>
<name>A0A3N3ZTW0_9MICC</name>
<comment type="caution">
    <text evidence="9">The sequence shown here is derived from an EMBL/GenBank/DDBJ whole genome shotgun (WGS) entry which is preliminary data.</text>
</comment>
<dbReference type="EMBL" id="RKMF01000006">
    <property type="protein sequence ID" value="ROZ63607.1"/>
    <property type="molecule type" value="Genomic_DNA"/>
</dbReference>
<keyword evidence="4" id="KW-0732">Signal</keyword>
<sequence>MPAAEATDVPAGAQPGVLQDCEALADFAFENTVITSAETVPSGELTNRGEPIGEHCKVTGHMNERVSPVDQQTYRIGFEMRLPKDWNGRYLYQANGGLDGTVVPALGTVGGGESGLQVGMAVISSDAGHSSAQNPTFGVDPQARLDYGYQAVGALTPTAKSLVEAGYGRGPDYSYMTGGSNGGRHTMVGASRYADEYDGFLAVAPGFNLPQAAVAQVWGAQQWATVADGTDLKTALTQDERQVVADAILSRCDRLDGLEDGMVQASERCKKVFRFERDVPTCDAERDGTCLTAEQKDVVAKVFSGAETSTGESIYSSFPYDPGLTQAGWGNWKFDAPLTRDSSAYGYIFGTPPDAPALETLPDYALNLDIDQAAQSIYQSDGTYTESAMEFMTPPELDRMDSLQAEGGKLMVIHGAADGVFSVNDTASWYERLDKANQNKAEDFARYFEVPGMGHVRGGVATDQYDALASLVGWVEQGSAPQQLTAWVNPANTELPADWSTERSRPLCVYPATARYQSGDPESASSFRCTGDKPQKADR</sequence>
<dbReference type="InterPro" id="IPR029058">
    <property type="entry name" value="AB_hydrolase_fold"/>
</dbReference>
<reference evidence="9 10" key="1">
    <citation type="submission" date="2018-10" db="EMBL/GenBank/DDBJ databases">
        <title>Kocuria sp. M5W7-7, whole genome shotgun sequence.</title>
        <authorList>
            <person name="Tuo L."/>
        </authorList>
    </citation>
    <scope>NUCLEOTIDE SEQUENCE [LARGE SCALE GENOMIC DNA]</scope>
    <source>
        <strain evidence="9 10">M5W7-7</strain>
    </source>
</reference>
<keyword evidence="10" id="KW-1185">Reference proteome</keyword>
<evidence type="ECO:0000256" key="4">
    <source>
        <dbReference type="ARBA" id="ARBA00022729"/>
    </source>
</evidence>
<evidence type="ECO:0000256" key="8">
    <source>
        <dbReference type="SAM" id="MobiDB-lite"/>
    </source>
</evidence>
<dbReference type="OrthoDB" id="176867at2"/>
<dbReference type="Proteomes" id="UP000270616">
    <property type="component" value="Unassembled WGS sequence"/>
</dbReference>
<evidence type="ECO:0000313" key="10">
    <source>
        <dbReference type="Proteomes" id="UP000270616"/>
    </source>
</evidence>
<keyword evidence="7" id="KW-1015">Disulfide bond</keyword>
<dbReference type="InterPro" id="IPR011118">
    <property type="entry name" value="Tannase/feruloyl_esterase"/>
</dbReference>
<dbReference type="GO" id="GO:0046872">
    <property type="term" value="F:metal ion binding"/>
    <property type="evidence" value="ECO:0007669"/>
    <property type="project" value="UniProtKB-KW"/>
</dbReference>
<dbReference type="Gene3D" id="3.40.50.1820">
    <property type="entry name" value="alpha/beta hydrolase"/>
    <property type="match status" value="2"/>
</dbReference>
<dbReference type="AlphaFoldDB" id="A0A3N3ZTW0"/>
<feature type="compositionally biased region" description="Basic and acidic residues" evidence="8">
    <location>
        <begin position="530"/>
        <end position="539"/>
    </location>
</feature>
<evidence type="ECO:0000256" key="1">
    <source>
        <dbReference type="ARBA" id="ARBA00006249"/>
    </source>
</evidence>
<evidence type="ECO:0000256" key="3">
    <source>
        <dbReference type="ARBA" id="ARBA00022723"/>
    </source>
</evidence>
<comment type="similarity">
    <text evidence="1">Belongs to the tannase family.</text>
</comment>
<dbReference type="PANTHER" id="PTHR33938:SF15">
    <property type="entry name" value="FERULOYL ESTERASE B-RELATED"/>
    <property type="match status" value="1"/>
</dbReference>
<dbReference type="GO" id="GO:0052689">
    <property type="term" value="F:carboxylic ester hydrolase activity"/>
    <property type="evidence" value="ECO:0007669"/>
    <property type="project" value="UniProtKB-KW"/>
</dbReference>
<evidence type="ECO:0000256" key="7">
    <source>
        <dbReference type="ARBA" id="ARBA00023157"/>
    </source>
</evidence>
<keyword evidence="5 9" id="KW-0378">Hydrolase</keyword>